<keyword evidence="2" id="KW-0560">Oxidoreductase</keyword>
<reference evidence="4" key="1">
    <citation type="submission" date="2020-05" db="EMBL/GenBank/DDBJ databases">
        <authorList>
            <person name="Chiriac C."/>
            <person name="Salcher M."/>
            <person name="Ghai R."/>
            <person name="Kavagutti S V."/>
        </authorList>
    </citation>
    <scope>NUCLEOTIDE SEQUENCE</scope>
</reference>
<organism evidence="4">
    <name type="scientific">freshwater metagenome</name>
    <dbReference type="NCBI Taxonomy" id="449393"/>
    <lineage>
        <taxon>unclassified sequences</taxon>
        <taxon>metagenomes</taxon>
        <taxon>ecological metagenomes</taxon>
    </lineage>
</organism>
<dbReference type="PROSITE" id="PS00061">
    <property type="entry name" value="ADH_SHORT"/>
    <property type="match status" value="1"/>
</dbReference>
<dbReference type="PANTHER" id="PTHR42760:SF115">
    <property type="entry name" value="3-OXOACYL-[ACYL-CARRIER-PROTEIN] REDUCTASE FABG"/>
    <property type="match status" value="1"/>
</dbReference>
<evidence type="ECO:0000256" key="1">
    <source>
        <dbReference type="ARBA" id="ARBA00006484"/>
    </source>
</evidence>
<dbReference type="InterPro" id="IPR002347">
    <property type="entry name" value="SDR_fam"/>
</dbReference>
<dbReference type="PANTHER" id="PTHR42760">
    <property type="entry name" value="SHORT-CHAIN DEHYDROGENASES/REDUCTASES FAMILY MEMBER"/>
    <property type="match status" value="1"/>
</dbReference>
<dbReference type="InterPro" id="IPR036291">
    <property type="entry name" value="NAD(P)-bd_dom_sf"/>
</dbReference>
<dbReference type="SUPFAM" id="SSF51735">
    <property type="entry name" value="NAD(P)-binding Rossmann-fold domains"/>
    <property type="match status" value="1"/>
</dbReference>
<proteinExistence type="inferred from homology"/>
<sequence>MSTIADNPTPFDLSGRVALITGGNSGIGLGMANALAAHGADVAIWGTNPHKNRAARAELLQHGHRVLDLICDVGDQQQVVEAMHSTVEGLGRVDSVFVNSGVGSKAPSFLETSADEWRRVMRVNLDGAFFTAQEAVRHMVGRGDGGSVVFITSGSAFFGQQAGQSYGASKAGLIAMMKGIAVEHARHGIRANAILPGWVESDLTAPAFNWDTFVAKVKPRVPMRRWGKPSDLGGMAVYFASEASSWHTGDVVTIDGGYHSF</sequence>
<dbReference type="PRINTS" id="PR00081">
    <property type="entry name" value="GDHRDH"/>
</dbReference>
<evidence type="ECO:0000256" key="2">
    <source>
        <dbReference type="ARBA" id="ARBA00023002"/>
    </source>
</evidence>
<protein>
    <submittedName>
        <fullName evidence="4">Unannotated protein</fullName>
    </submittedName>
</protein>
<dbReference type="SMART" id="SM00822">
    <property type="entry name" value="PKS_KR"/>
    <property type="match status" value="1"/>
</dbReference>
<dbReference type="InterPro" id="IPR020904">
    <property type="entry name" value="Sc_DH/Rdtase_CS"/>
</dbReference>
<evidence type="ECO:0000313" key="4">
    <source>
        <dbReference type="EMBL" id="CAB4884757.1"/>
    </source>
</evidence>
<comment type="similarity">
    <text evidence="1">Belongs to the short-chain dehydrogenases/reductases (SDR) family.</text>
</comment>
<dbReference type="GO" id="GO:0016616">
    <property type="term" value="F:oxidoreductase activity, acting on the CH-OH group of donors, NAD or NADP as acceptor"/>
    <property type="evidence" value="ECO:0007669"/>
    <property type="project" value="UniProtKB-ARBA"/>
</dbReference>
<gene>
    <name evidence="4" type="ORF">UFOPK3376_01968</name>
</gene>
<dbReference type="InterPro" id="IPR057326">
    <property type="entry name" value="KR_dom"/>
</dbReference>
<dbReference type="EMBL" id="CAFBLP010000052">
    <property type="protein sequence ID" value="CAB4884757.1"/>
    <property type="molecule type" value="Genomic_DNA"/>
</dbReference>
<evidence type="ECO:0000259" key="3">
    <source>
        <dbReference type="SMART" id="SM00822"/>
    </source>
</evidence>
<accession>A0A6J7EMW7</accession>
<feature type="domain" description="Ketoreductase" evidence="3">
    <location>
        <begin position="16"/>
        <end position="201"/>
    </location>
</feature>
<name>A0A6J7EMW7_9ZZZZ</name>
<dbReference type="Pfam" id="PF13561">
    <property type="entry name" value="adh_short_C2"/>
    <property type="match status" value="1"/>
</dbReference>
<dbReference type="Gene3D" id="3.40.50.720">
    <property type="entry name" value="NAD(P)-binding Rossmann-like Domain"/>
    <property type="match status" value="1"/>
</dbReference>
<dbReference type="FunFam" id="3.40.50.720:FF:000084">
    <property type="entry name" value="Short-chain dehydrogenase reductase"/>
    <property type="match status" value="1"/>
</dbReference>
<dbReference type="AlphaFoldDB" id="A0A6J7EMW7"/>